<feature type="binding site" evidence="6">
    <location>
        <position position="157"/>
    </location>
    <ligand>
        <name>S-adenosyl-L-methionine</name>
        <dbReference type="ChEBI" id="CHEBI:59789"/>
    </ligand>
</feature>
<gene>
    <name evidence="6" type="primary">rsmG</name>
    <name evidence="8" type="ordered locus">DvMF_0848</name>
</gene>
<evidence type="ECO:0000256" key="7">
    <source>
        <dbReference type="SAM" id="MobiDB-lite"/>
    </source>
</evidence>
<dbReference type="PANTHER" id="PTHR31760">
    <property type="entry name" value="S-ADENOSYL-L-METHIONINE-DEPENDENT METHYLTRANSFERASES SUPERFAMILY PROTEIN"/>
    <property type="match status" value="1"/>
</dbReference>
<dbReference type="AlphaFoldDB" id="B8DNX2"/>
<dbReference type="KEGG" id="dvm:DvMF_0848"/>
<keyword evidence="1 6" id="KW-0963">Cytoplasm</keyword>
<keyword evidence="4 6" id="KW-0808">Transferase</keyword>
<sequence>MPPADVHVSLKELTRLCAEAGFGPDSVPEAAQKSLAGYLELLMKWNRVMNLVGTHTWQATFRTLIVDSLHLARFLRTLPLPEAPETWDLGAGAGLPGIPLRAVWQAGTYHLVDAREKRTLFLSNVLARHPLPGTVVFRGRVEEFMPTRPKADCVVSRAFLPWPEVLELVHGHVAPGGMVVFLTNEGAPASLPPGWRVAARAEYGVQAPPPHGAGGISGRAGLNGHGGRTGRNVSGGATGKGGTEPASTTRHLWALALE</sequence>
<dbReference type="EMBL" id="CP001197">
    <property type="protein sequence ID" value="ACL07804.1"/>
    <property type="molecule type" value="Genomic_DNA"/>
</dbReference>
<keyword evidence="2 6" id="KW-0698">rRNA processing</keyword>
<reference evidence="8" key="1">
    <citation type="submission" date="2008-10" db="EMBL/GenBank/DDBJ databases">
        <title>Complete sequence of Desulfovibrio vulgaris str. 'Miyazaki F'.</title>
        <authorList>
            <person name="Lucas S."/>
            <person name="Copeland A."/>
            <person name="Lapidus A."/>
            <person name="Glavina del Rio T."/>
            <person name="Dalin E."/>
            <person name="Tice H."/>
            <person name="Bruce D."/>
            <person name="Goodwin L."/>
            <person name="Pitluck S."/>
            <person name="Sims D."/>
            <person name="Brettin T."/>
            <person name="Detter J.C."/>
            <person name="Han C."/>
            <person name="Larimer F."/>
            <person name="Land M."/>
            <person name="Hauser L."/>
            <person name="Kyrpides N."/>
            <person name="Mikhailova N."/>
            <person name="Hazen T.C."/>
            <person name="Richardson P."/>
        </authorList>
    </citation>
    <scope>NUCLEOTIDE SEQUENCE</scope>
    <source>
        <strain evidence="8">Miyazaki F</strain>
    </source>
</reference>
<feature type="binding site" evidence="6">
    <location>
        <begin position="141"/>
        <end position="142"/>
    </location>
    <ligand>
        <name>S-adenosyl-L-methionine</name>
        <dbReference type="ChEBI" id="CHEBI:59789"/>
    </ligand>
</feature>
<dbReference type="SUPFAM" id="SSF53335">
    <property type="entry name" value="S-adenosyl-L-methionine-dependent methyltransferases"/>
    <property type="match status" value="1"/>
</dbReference>
<comment type="similarity">
    <text evidence="6">Belongs to the methyltransferase superfamily. RNA methyltransferase RsmG family.</text>
</comment>
<feature type="region of interest" description="Disordered" evidence="7">
    <location>
        <begin position="223"/>
        <end position="250"/>
    </location>
</feature>
<keyword evidence="5 6" id="KW-0949">S-adenosyl-L-methionine</keyword>
<dbReference type="GO" id="GO:0070043">
    <property type="term" value="F:rRNA (guanine-N7-)-methyltransferase activity"/>
    <property type="evidence" value="ECO:0007669"/>
    <property type="project" value="UniProtKB-UniRule"/>
</dbReference>
<dbReference type="STRING" id="883.DvMF_0848"/>
<evidence type="ECO:0000256" key="5">
    <source>
        <dbReference type="ARBA" id="ARBA00022691"/>
    </source>
</evidence>
<evidence type="ECO:0000313" key="8">
    <source>
        <dbReference type="EMBL" id="ACL07804.1"/>
    </source>
</evidence>
<comment type="function">
    <text evidence="6">Specifically methylates the N7 position of a guanine in 16S rRNA.</text>
</comment>
<name>B8DNX2_NITV9</name>
<organism evidence="8">
    <name type="scientific">Nitratidesulfovibrio vulgaris (strain DSM 19637 / Miyazaki F)</name>
    <name type="common">Desulfovibrio vulgaris</name>
    <dbReference type="NCBI Taxonomy" id="883"/>
    <lineage>
        <taxon>Bacteria</taxon>
        <taxon>Pseudomonadati</taxon>
        <taxon>Thermodesulfobacteriota</taxon>
        <taxon>Desulfovibrionia</taxon>
        <taxon>Desulfovibrionales</taxon>
        <taxon>Desulfovibrionaceae</taxon>
        <taxon>Nitratidesulfovibrio</taxon>
    </lineage>
</organism>
<evidence type="ECO:0000256" key="6">
    <source>
        <dbReference type="HAMAP-Rule" id="MF_00074"/>
    </source>
</evidence>
<evidence type="ECO:0000256" key="3">
    <source>
        <dbReference type="ARBA" id="ARBA00022603"/>
    </source>
</evidence>
<keyword evidence="3 6" id="KW-0489">Methyltransferase</keyword>
<evidence type="ECO:0000256" key="2">
    <source>
        <dbReference type="ARBA" id="ARBA00022552"/>
    </source>
</evidence>
<comment type="subcellular location">
    <subcellularLocation>
        <location evidence="6">Cytoplasm</location>
    </subcellularLocation>
</comment>
<evidence type="ECO:0000256" key="4">
    <source>
        <dbReference type="ARBA" id="ARBA00022679"/>
    </source>
</evidence>
<evidence type="ECO:0000256" key="1">
    <source>
        <dbReference type="ARBA" id="ARBA00022490"/>
    </source>
</evidence>
<accession>B8DNX2</accession>
<dbReference type="InterPro" id="IPR003682">
    <property type="entry name" value="rRNA_ssu_MeTfrase_G"/>
</dbReference>
<dbReference type="PANTHER" id="PTHR31760:SF0">
    <property type="entry name" value="S-ADENOSYL-L-METHIONINE-DEPENDENT METHYLTRANSFERASES SUPERFAMILY PROTEIN"/>
    <property type="match status" value="1"/>
</dbReference>
<comment type="caution">
    <text evidence="6">Lacks conserved residue(s) required for the propagation of feature annotation.</text>
</comment>
<dbReference type="Pfam" id="PF02527">
    <property type="entry name" value="GidB"/>
    <property type="match status" value="1"/>
</dbReference>
<dbReference type="eggNOG" id="COG0357">
    <property type="taxonomic scope" value="Bacteria"/>
</dbReference>
<dbReference type="GO" id="GO:0005829">
    <property type="term" value="C:cytosol"/>
    <property type="evidence" value="ECO:0007669"/>
    <property type="project" value="TreeGrafter"/>
</dbReference>
<dbReference type="HAMAP" id="MF_00074">
    <property type="entry name" value="16SrRNA_methyltr_G"/>
    <property type="match status" value="1"/>
</dbReference>
<dbReference type="InterPro" id="IPR029063">
    <property type="entry name" value="SAM-dependent_MTases_sf"/>
</dbReference>
<dbReference type="CDD" id="cd02440">
    <property type="entry name" value="AdoMet_MTases"/>
    <property type="match status" value="1"/>
</dbReference>
<dbReference type="OrthoDB" id="9808773at2"/>
<dbReference type="EC" id="2.1.1.-" evidence="6"/>
<dbReference type="Gene3D" id="3.40.50.150">
    <property type="entry name" value="Vaccinia Virus protein VP39"/>
    <property type="match status" value="1"/>
</dbReference>
<protein>
    <recommendedName>
        <fullName evidence="6">Ribosomal RNA small subunit methyltransferase G</fullName>
        <ecNumber evidence="6">2.1.1.-</ecNumber>
    </recommendedName>
    <alternativeName>
        <fullName evidence="6">16S rRNA 7-methylguanosine methyltransferase</fullName>
        <shortName evidence="6">16S rRNA m7G methyltransferase</shortName>
    </alternativeName>
</protein>
<feature type="binding site" evidence="6">
    <location>
        <position position="95"/>
    </location>
    <ligand>
        <name>S-adenosyl-L-methionine</name>
        <dbReference type="ChEBI" id="CHEBI:59789"/>
    </ligand>
</feature>
<dbReference type="HOGENOM" id="CLU_065341_2_3_7"/>
<proteinExistence type="inferred from homology"/>
<feature type="binding site" evidence="6">
    <location>
        <position position="90"/>
    </location>
    <ligand>
        <name>S-adenosyl-L-methionine</name>
        <dbReference type="ChEBI" id="CHEBI:59789"/>
    </ligand>
</feature>